<feature type="signal peptide" evidence="2">
    <location>
        <begin position="1"/>
        <end position="24"/>
    </location>
</feature>
<reference evidence="3 4" key="1">
    <citation type="submission" date="2014-10" db="EMBL/GenBank/DDBJ databases">
        <title>Whole genome sequence of Francisella endociliophora strain FSC1006, isolated from a laboratory culture of the marine ciliate Euplotes raikovi.</title>
        <authorList>
            <person name="Granberg M."/>
            <person name="Backman S."/>
            <person name="Lundmark E."/>
            <person name="Nilsson E."/>
            <person name="Karlsson E."/>
            <person name="Thelaus J."/>
            <person name="Ohrman C."/>
            <person name="Larkeryd A."/>
            <person name="Stenberg P."/>
        </authorList>
    </citation>
    <scope>NUCLEOTIDE SEQUENCE [LARGE SCALE GENOMIC DNA]</scope>
    <source>
        <strain evidence="3 4">FSC1006</strain>
    </source>
</reference>
<evidence type="ECO:0000256" key="1">
    <source>
        <dbReference type="SAM" id="MobiDB-lite"/>
    </source>
</evidence>
<dbReference type="KEGG" id="frf:LO80_04310"/>
<dbReference type="InterPro" id="IPR021956">
    <property type="entry name" value="DUF3573"/>
</dbReference>
<dbReference type="PROSITE" id="PS51257">
    <property type="entry name" value="PROKAR_LIPOPROTEIN"/>
    <property type="match status" value="1"/>
</dbReference>
<dbReference type="Proteomes" id="UP000029672">
    <property type="component" value="Chromosome"/>
</dbReference>
<evidence type="ECO:0000313" key="4">
    <source>
        <dbReference type="Proteomes" id="UP000029672"/>
    </source>
</evidence>
<name>A0A097ENX6_9GAMM</name>
<dbReference type="EMBL" id="CP009574">
    <property type="protein sequence ID" value="AIT09267.1"/>
    <property type="molecule type" value="Genomic_DNA"/>
</dbReference>
<feature type="chain" id="PRO_5001929993" evidence="2">
    <location>
        <begin position="25"/>
        <end position="566"/>
    </location>
</feature>
<dbReference type="AlphaFoldDB" id="A0A097ENX6"/>
<feature type="region of interest" description="Disordered" evidence="1">
    <location>
        <begin position="30"/>
        <end position="72"/>
    </location>
</feature>
<evidence type="ECO:0000256" key="2">
    <source>
        <dbReference type="SAM" id="SignalP"/>
    </source>
</evidence>
<dbReference type="OrthoDB" id="5603191at2"/>
<feature type="compositionally biased region" description="Low complexity" evidence="1">
    <location>
        <begin position="49"/>
        <end position="67"/>
    </location>
</feature>
<dbReference type="STRING" id="1547445.LO80_04310"/>
<keyword evidence="2" id="KW-0732">Signal</keyword>
<organism evidence="3 4">
    <name type="scientific">Candidatus Francisella endociliophora</name>
    <dbReference type="NCBI Taxonomy" id="653937"/>
    <lineage>
        <taxon>Bacteria</taxon>
        <taxon>Pseudomonadati</taxon>
        <taxon>Pseudomonadota</taxon>
        <taxon>Gammaproteobacteria</taxon>
        <taxon>Thiotrichales</taxon>
        <taxon>Francisellaceae</taxon>
        <taxon>Francisella</taxon>
    </lineage>
</organism>
<dbReference type="HOGENOM" id="CLU_042021_0_0_6"/>
<dbReference type="Pfam" id="PF12097">
    <property type="entry name" value="DUF3573"/>
    <property type="match status" value="1"/>
</dbReference>
<accession>A0A097ENX6</accession>
<protein>
    <submittedName>
        <fullName evidence="3">Membrane protein</fullName>
    </submittedName>
</protein>
<feature type="compositionally biased region" description="Polar residues" evidence="1">
    <location>
        <begin position="105"/>
        <end position="120"/>
    </location>
</feature>
<dbReference type="eggNOG" id="COG3203">
    <property type="taxonomic scope" value="Bacteria"/>
</dbReference>
<gene>
    <name evidence="3" type="ORF">LO80_04310</name>
</gene>
<feature type="region of interest" description="Disordered" evidence="1">
    <location>
        <begin position="100"/>
        <end position="123"/>
    </location>
</feature>
<dbReference type="RefSeq" id="WP_040008871.1">
    <property type="nucleotide sequence ID" value="NZ_CP009574.1"/>
</dbReference>
<proteinExistence type="predicted"/>
<sequence length="566" mass="59174">MVRKLKKTCIVLGSVLACCGYAYSDDSPEVVSQGGPLGATSIGDQNIGSSKTNSKSSSQTQTTNSNQGNEQAANERELLLKLQEQVQQLQGQLQQIKAQKGGLQNTSNGSSQFTTYSSKVDGNKSPRSIAAAAGAGGDLSQALVGGESASDIMENVNASDSIVNLGDAPVGGVFNQNGGIDVGGAPAITTGGQITYLGAYSGNNSNPIGQISSNLFASTLLGQREKFDDYSVFFGGLIEADAQAWFGNSLPRAPVDGKTPPNSNANGQNIYLTGANLYFLSNLGHYVTAQFDFDTDESGSFGLGNAFVIFGNLDTSPFFVSAGRSKLSVGTYAGGGTWTSGITKFLSPGNVTNVAVNYKDQVWNANIAVFGSNDKRANFSTGLFYADSWTQNLVGAFNVGYVFNIAGAGNSSIGSALDNLTGHSEDNVGAFNVDGNLTYTIGGGFLNLGAGWATTSKKEDFNGTGEGVLSGAWYGAANYSLVLGGRSTNFGVTYGQSYNAKNIPMVTANASPSFGKSAVGIKEQLVFSAQRAYFDDNVLFGPEWAYQKLYTGQYMNTLTLDMSVYI</sequence>
<evidence type="ECO:0000313" key="3">
    <source>
        <dbReference type="EMBL" id="AIT09267.1"/>
    </source>
</evidence>
<keyword evidence="4" id="KW-1185">Reference proteome</keyword>